<name>A0ABS4Z822_9ACTN</name>
<proteinExistence type="predicted"/>
<dbReference type="Proteomes" id="UP000758168">
    <property type="component" value="Unassembled WGS sequence"/>
</dbReference>
<evidence type="ECO:0000256" key="1">
    <source>
        <dbReference type="SAM" id="MobiDB-lite"/>
    </source>
</evidence>
<accession>A0ABS4Z822</accession>
<evidence type="ECO:0000313" key="4">
    <source>
        <dbReference type="Proteomes" id="UP000758168"/>
    </source>
</evidence>
<dbReference type="Pfam" id="PF14021">
    <property type="entry name" value="TNT"/>
    <property type="match status" value="1"/>
</dbReference>
<sequence>MDRKLVKLDPMTELRRSNEDEKRNLEPRLKSVSLDQRRRLLADLKEEQQMKFDELLAHRDKPDKPTAIDHQYAVKYEQKVDGWLADLRNHPIASKLIPEGYDPFYARGAHLLDSAARNDCKMYLDRYALGVNSKEEPVWNWAEIAPNNGVHWDNEVRTTLEVGTVIDRWGPRVKEAKYDTGTYICPSDTPFERAGIPPSNLAQFQRYRVCKLMHVLRSEVTPGAVGTLGRGGQYRLQVPLGKYVDRGFLEPIGPPFGRSRE</sequence>
<feature type="domain" description="TNT" evidence="2">
    <location>
        <begin position="159"/>
        <end position="251"/>
    </location>
</feature>
<feature type="region of interest" description="Disordered" evidence="1">
    <location>
        <begin position="1"/>
        <end position="24"/>
    </location>
</feature>
<reference evidence="3 4" key="1">
    <citation type="submission" date="2021-03" db="EMBL/GenBank/DDBJ databases">
        <title>Sequencing the genomes of 1000 actinobacteria strains.</title>
        <authorList>
            <person name="Klenk H.-P."/>
        </authorList>
    </citation>
    <scope>NUCLEOTIDE SEQUENCE [LARGE SCALE GENOMIC DNA]</scope>
    <source>
        <strain evidence="3 4">DSM 12936</strain>
    </source>
</reference>
<gene>
    <name evidence="3" type="ORF">JOF54_002110</name>
</gene>
<protein>
    <recommendedName>
        <fullName evidence="2">TNT domain-containing protein</fullName>
    </recommendedName>
</protein>
<evidence type="ECO:0000313" key="3">
    <source>
        <dbReference type="EMBL" id="MBP2417188.1"/>
    </source>
</evidence>
<keyword evidence="4" id="KW-1185">Reference proteome</keyword>
<evidence type="ECO:0000259" key="2">
    <source>
        <dbReference type="Pfam" id="PF14021"/>
    </source>
</evidence>
<comment type="caution">
    <text evidence="3">The sequence shown here is derived from an EMBL/GenBank/DDBJ whole genome shotgun (WGS) entry which is preliminary data.</text>
</comment>
<dbReference type="InterPro" id="IPR025331">
    <property type="entry name" value="TNT"/>
</dbReference>
<dbReference type="RefSeq" id="WP_210055452.1">
    <property type="nucleotide sequence ID" value="NZ_BAAAMH010000009.1"/>
</dbReference>
<organism evidence="3 4">
    <name type="scientific">Microlunatus capsulatus</name>
    <dbReference type="NCBI Taxonomy" id="99117"/>
    <lineage>
        <taxon>Bacteria</taxon>
        <taxon>Bacillati</taxon>
        <taxon>Actinomycetota</taxon>
        <taxon>Actinomycetes</taxon>
        <taxon>Propionibacteriales</taxon>
        <taxon>Propionibacteriaceae</taxon>
        <taxon>Microlunatus</taxon>
    </lineage>
</organism>
<dbReference type="EMBL" id="JAGIOB010000001">
    <property type="protein sequence ID" value="MBP2417188.1"/>
    <property type="molecule type" value="Genomic_DNA"/>
</dbReference>